<reference evidence="3" key="1">
    <citation type="submission" date="2016-09" db="EMBL/GenBank/DDBJ databases">
        <title>Whole genome sequencing of Salmonella enterica.</title>
        <authorList>
            <person name="Bell R."/>
        </authorList>
    </citation>
    <scope>NUCLEOTIDE SEQUENCE [LARGE SCALE GENOMIC DNA]</scope>
    <source>
        <strain evidence="3">CFSAN044929</strain>
    </source>
</reference>
<evidence type="ECO:0000313" key="3">
    <source>
        <dbReference type="EMBL" id="OHJ50215.1"/>
    </source>
</evidence>
<evidence type="ECO:0000313" key="2">
    <source>
        <dbReference type="EMBL" id="MIV44898.1"/>
    </source>
</evidence>
<dbReference type="EMBL" id="RSUV01000011">
    <property type="protein sequence ID" value="MIV44898.1"/>
    <property type="molecule type" value="Genomic_DNA"/>
</dbReference>
<dbReference type="RefSeq" id="WP_070802216.1">
    <property type="nucleotide sequence ID" value="NZ_MLTE01000013.1"/>
</dbReference>
<dbReference type="AlphaFoldDB" id="A0A3F3IV03"/>
<evidence type="ECO:0000256" key="1">
    <source>
        <dbReference type="SAM" id="Phobius"/>
    </source>
</evidence>
<dbReference type="Proteomes" id="UP000866740">
    <property type="component" value="Unassembled WGS sequence"/>
</dbReference>
<name>A0A3F3IV03_SALER</name>
<proteinExistence type="predicted"/>
<protein>
    <recommendedName>
        <fullName evidence="4">Transmembrane protein</fullName>
    </recommendedName>
</protein>
<reference evidence="2" key="2">
    <citation type="submission" date="2018-07" db="EMBL/GenBank/DDBJ databases">
        <authorList>
            <consortium name="GenomeTrakr network: Whole genome sequencing for foodborne pathogen traceback"/>
        </authorList>
    </citation>
    <scope>NUCLEOTIDE SEQUENCE [LARGE SCALE GENOMIC DNA]</scope>
    <source>
        <strain evidence="2">CFSAN048114</strain>
    </source>
</reference>
<evidence type="ECO:0008006" key="4">
    <source>
        <dbReference type="Google" id="ProtNLM"/>
    </source>
</evidence>
<comment type="caution">
    <text evidence="3">The sequence shown here is derived from an EMBL/GenBank/DDBJ whole genome shotgun (WGS) entry which is preliminary data.</text>
</comment>
<organism evidence="3">
    <name type="scientific">Salmonella enterica</name>
    <name type="common">Salmonella choleraesuis</name>
    <dbReference type="NCBI Taxonomy" id="28901"/>
    <lineage>
        <taxon>Bacteria</taxon>
        <taxon>Pseudomonadati</taxon>
        <taxon>Pseudomonadota</taxon>
        <taxon>Gammaproteobacteria</taxon>
        <taxon>Enterobacterales</taxon>
        <taxon>Enterobacteriaceae</taxon>
        <taxon>Salmonella</taxon>
    </lineage>
</organism>
<dbReference type="Proteomes" id="UP000839530">
    <property type="component" value="Unassembled WGS sequence"/>
</dbReference>
<dbReference type="EMBL" id="MLTE01000013">
    <property type="protein sequence ID" value="OHJ50215.1"/>
    <property type="molecule type" value="Genomic_DNA"/>
</dbReference>
<sequence length="224" mass="25104">MNLNSNGDKNKIAGRDYKENNVQIDSLDSSQTININVPAKGADERPLVKSQRASIRQLVDAIAESENTEAAPIWVKLHAEFGVNGVSEISGSQYKAALNFLNALLADSKEKKAKKILVAKILDRTRERELKHKLNEHCSIYYKTTRLDELSHNQLVEIYEWVEKTAPVASLDYKEGMSVSFNDNIRTINPVNRTPFVELLTTHSLVFAIVFVAGFVVGEIFSKI</sequence>
<gene>
    <name evidence="2" type="ORF">A7E06_15565</name>
    <name evidence="3" type="ORF">A7S51_18225</name>
</gene>
<feature type="transmembrane region" description="Helical" evidence="1">
    <location>
        <begin position="199"/>
        <end position="221"/>
    </location>
</feature>
<accession>A0A3F3IV03</accession>
<keyword evidence="1" id="KW-1133">Transmembrane helix</keyword>
<keyword evidence="1" id="KW-0472">Membrane</keyword>
<keyword evidence="1" id="KW-0812">Transmembrane</keyword>